<dbReference type="GO" id="GO:0003676">
    <property type="term" value="F:nucleic acid binding"/>
    <property type="evidence" value="ECO:0007669"/>
    <property type="project" value="InterPro"/>
</dbReference>
<accession>A0AAW2U278</accession>
<evidence type="ECO:0000313" key="2">
    <source>
        <dbReference type="EMBL" id="KAL0410617.1"/>
    </source>
</evidence>
<feature type="region of interest" description="Disordered" evidence="1">
    <location>
        <begin position="193"/>
        <end position="213"/>
    </location>
</feature>
<protein>
    <recommendedName>
        <fullName evidence="3">Integrase catalytic domain-containing protein</fullName>
    </recommendedName>
</protein>
<reference evidence="2" key="1">
    <citation type="submission" date="2020-06" db="EMBL/GenBank/DDBJ databases">
        <authorList>
            <person name="Li T."/>
            <person name="Hu X."/>
            <person name="Zhang T."/>
            <person name="Song X."/>
            <person name="Zhang H."/>
            <person name="Dai N."/>
            <person name="Sheng W."/>
            <person name="Hou X."/>
            <person name="Wei L."/>
        </authorList>
    </citation>
    <scope>NUCLEOTIDE SEQUENCE</scope>
    <source>
        <strain evidence="2">KEN1</strain>
        <tissue evidence="2">Leaf</tissue>
    </source>
</reference>
<dbReference type="PANTHER" id="PTHR35046:SF26">
    <property type="entry name" value="RNA-DIRECTED DNA POLYMERASE"/>
    <property type="match status" value="1"/>
</dbReference>
<organism evidence="2">
    <name type="scientific">Sesamum latifolium</name>
    <dbReference type="NCBI Taxonomy" id="2727402"/>
    <lineage>
        <taxon>Eukaryota</taxon>
        <taxon>Viridiplantae</taxon>
        <taxon>Streptophyta</taxon>
        <taxon>Embryophyta</taxon>
        <taxon>Tracheophyta</taxon>
        <taxon>Spermatophyta</taxon>
        <taxon>Magnoliopsida</taxon>
        <taxon>eudicotyledons</taxon>
        <taxon>Gunneridae</taxon>
        <taxon>Pentapetalae</taxon>
        <taxon>asterids</taxon>
        <taxon>lamiids</taxon>
        <taxon>Lamiales</taxon>
        <taxon>Pedaliaceae</taxon>
        <taxon>Sesamum</taxon>
    </lineage>
</organism>
<feature type="compositionally biased region" description="Polar residues" evidence="1">
    <location>
        <begin position="199"/>
        <end position="213"/>
    </location>
</feature>
<evidence type="ECO:0000256" key="1">
    <source>
        <dbReference type="SAM" id="MobiDB-lite"/>
    </source>
</evidence>
<dbReference type="Gene3D" id="3.30.420.10">
    <property type="entry name" value="Ribonuclease H-like superfamily/Ribonuclease H"/>
    <property type="match status" value="1"/>
</dbReference>
<proteinExistence type="predicted"/>
<dbReference type="PANTHER" id="PTHR35046">
    <property type="entry name" value="ZINC KNUCKLE (CCHC-TYPE) FAMILY PROTEIN"/>
    <property type="match status" value="1"/>
</dbReference>
<reference evidence="2" key="2">
    <citation type="journal article" date="2024" name="Plant">
        <title>Genomic evolution and insights into agronomic trait innovations of Sesamum species.</title>
        <authorList>
            <person name="Miao H."/>
            <person name="Wang L."/>
            <person name="Qu L."/>
            <person name="Liu H."/>
            <person name="Sun Y."/>
            <person name="Le M."/>
            <person name="Wang Q."/>
            <person name="Wei S."/>
            <person name="Zheng Y."/>
            <person name="Lin W."/>
            <person name="Duan Y."/>
            <person name="Cao H."/>
            <person name="Xiong S."/>
            <person name="Wang X."/>
            <person name="Wei L."/>
            <person name="Li C."/>
            <person name="Ma Q."/>
            <person name="Ju M."/>
            <person name="Zhao R."/>
            <person name="Li G."/>
            <person name="Mu C."/>
            <person name="Tian Q."/>
            <person name="Mei H."/>
            <person name="Zhang T."/>
            <person name="Gao T."/>
            <person name="Zhang H."/>
        </authorList>
    </citation>
    <scope>NUCLEOTIDE SEQUENCE</scope>
    <source>
        <strain evidence="2">KEN1</strain>
    </source>
</reference>
<name>A0AAW2U278_9LAMI</name>
<comment type="caution">
    <text evidence="2">The sequence shown here is derived from an EMBL/GenBank/DDBJ whole genome shotgun (WGS) entry which is preliminary data.</text>
</comment>
<gene>
    <name evidence="2" type="ORF">Slati_3651400</name>
</gene>
<evidence type="ECO:0008006" key="3">
    <source>
        <dbReference type="Google" id="ProtNLM"/>
    </source>
</evidence>
<dbReference type="InterPro" id="IPR012337">
    <property type="entry name" value="RNaseH-like_sf"/>
</dbReference>
<sequence>MFFLPRLKEDVWDGCVLVTSVNILKVSISLTLGFYGHYQSRIKHGYISQWILLKGCQNLKLHGLPINIVTNRDKVFTSHFWGELFKHLGTSLNLSTAYHPHLKAKLSEFYPTAILARRLILDAMKLFLKSLFIGKGFRLQTRSVTFLVGKQRRNNNCSIKENHSCTIEGSIVSQNDGVLFKLGIMQATQSDVVSPGGPTISNGSDASHPTVTI</sequence>
<dbReference type="SUPFAM" id="SSF53098">
    <property type="entry name" value="Ribonuclease H-like"/>
    <property type="match status" value="1"/>
</dbReference>
<dbReference type="InterPro" id="IPR036397">
    <property type="entry name" value="RNaseH_sf"/>
</dbReference>
<dbReference type="AlphaFoldDB" id="A0AAW2U278"/>
<dbReference type="EMBL" id="JACGWN010000013">
    <property type="protein sequence ID" value="KAL0410617.1"/>
    <property type="molecule type" value="Genomic_DNA"/>
</dbReference>